<accession>A0A1M6AIY8</accession>
<proteinExistence type="predicted"/>
<sequence length="114" mass="13173">MKLILEANEKVINERILAILELGLLTALSNNVISIEECEGYLFNPYIMKLLNKNKINTEIINIIHEGCELEDIQSLLPDKLTENIERLNKKCLKILEILEKPEFPIDKLIEKSK</sequence>
<gene>
    <name evidence="1" type="ORF">SAMN02745163_00096</name>
</gene>
<evidence type="ECO:0000313" key="1">
    <source>
        <dbReference type="EMBL" id="SHI36445.1"/>
    </source>
</evidence>
<keyword evidence="2" id="KW-1185">Reference proteome</keyword>
<dbReference type="Proteomes" id="UP000184310">
    <property type="component" value="Unassembled WGS sequence"/>
</dbReference>
<reference evidence="1 2" key="1">
    <citation type="submission" date="2016-11" db="EMBL/GenBank/DDBJ databases">
        <authorList>
            <person name="Jaros S."/>
            <person name="Januszkiewicz K."/>
            <person name="Wedrychowicz H."/>
        </authorList>
    </citation>
    <scope>NUCLEOTIDE SEQUENCE [LARGE SCALE GENOMIC DNA]</scope>
    <source>
        <strain evidence="1 2">DSM 21758</strain>
    </source>
</reference>
<dbReference type="STRING" id="1121302.SAMN02745163_00096"/>
<dbReference type="InterPro" id="IPR025083">
    <property type="entry name" value="DUF3969"/>
</dbReference>
<dbReference type="EMBL" id="FQZB01000003">
    <property type="protein sequence ID" value="SHI36445.1"/>
    <property type="molecule type" value="Genomic_DNA"/>
</dbReference>
<dbReference type="AlphaFoldDB" id="A0A1M6AIY8"/>
<dbReference type="RefSeq" id="WP_072984196.1">
    <property type="nucleotide sequence ID" value="NZ_FQZB01000003.1"/>
</dbReference>
<evidence type="ECO:0000313" key="2">
    <source>
        <dbReference type="Proteomes" id="UP000184310"/>
    </source>
</evidence>
<name>A0A1M6AIY8_9CLOT</name>
<organism evidence="1 2">
    <name type="scientific">Clostridium cavendishii DSM 21758</name>
    <dbReference type="NCBI Taxonomy" id="1121302"/>
    <lineage>
        <taxon>Bacteria</taxon>
        <taxon>Bacillati</taxon>
        <taxon>Bacillota</taxon>
        <taxon>Clostridia</taxon>
        <taxon>Eubacteriales</taxon>
        <taxon>Clostridiaceae</taxon>
        <taxon>Clostridium</taxon>
    </lineage>
</organism>
<dbReference type="Pfam" id="PF13108">
    <property type="entry name" value="DUF3969"/>
    <property type="match status" value="1"/>
</dbReference>
<evidence type="ECO:0008006" key="3">
    <source>
        <dbReference type="Google" id="ProtNLM"/>
    </source>
</evidence>
<protein>
    <recommendedName>
        <fullName evidence="3">DUF3969 domain-containing protein</fullName>
    </recommendedName>
</protein>